<evidence type="ECO:0000313" key="2">
    <source>
        <dbReference type="EMBL" id="TWU31570.1"/>
    </source>
</evidence>
<accession>A0A5C6D447</accession>
<reference evidence="2 3" key="1">
    <citation type="submission" date="2019-02" db="EMBL/GenBank/DDBJ databases">
        <title>Deep-cultivation of Planctomycetes and their phenomic and genomic characterization uncovers novel biology.</title>
        <authorList>
            <person name="Wiegand S."/>
            <person name="Jogler M."/>
            <person name="Boedeker C."/>
            <person name="Pinto D."/>
            <person name="Vollmers J."/>
            <person name="Rivas-Marin E."/>
            <person name="Kohn T."/>
            <person name="Peeters S.H."/>
            <person name="Heuer A."/>
            <person name="Rast P."/>
            <person name="Oberbeckmann S."/>
            <person name="Bunk B."/>
            <person name="Jeske O."/>
            <person name="Meyerdierks A."/>
            <person name="Storesund J.E."/>
            <person name="Kallscheuer N."/>
            <person name="Luecker S."/>
            <person name="Lage O.M."/>
            <person name="Pohl T."/>
            <person name="Merkel B.J."/>
            <person name="Hornburger P."/>
            <person name="Mueller R.-W."/>
            <person name="Bruemmer F."/>
            <person name="Labrenz M."/>
            <person name="Spormann A.M."/>
            <person name="Op Den Camp H."/>
            <person name="Overmann J."/>
            <person name="Amann R."/>
            <person name="Jetten M.S.M."/>
            <person name="Mascher T."/>
            <person name="Medema M.H."/>
            <person name="Devos D.P."/>
            <person name="Kaster A.-K."/>
            <person name="Ovreas L."/>
            <person name="Rohde M."/>
            <person name="Galperin M.Y."/>
            <person name="Jogler C."/>
        </authorList>
    </citation>
    <scope>NUCLEOTIDE SEQUENCE [LARGE SCALE GENOMIC DNA]</scope>
    <source>
        <strain evidence="2 3">Poly41</strain>
    </source>
</reference>
<gene>
    <name evidence="2" type="ORF">Poly41_61270</name>
</gene>
<evidence type="ECO:0000313" key="3">
    <source>
        <dbReference type="Proteomes" id="UP000319143"/>
    </source>
</evidence>
<protein>
    <submittedName>
        <fullName evidence="2">Uncharacterized protein</fullName>
    </submittedName>
</protein>
<feature type="region of interest" description="Disordered" evidence="1">
    <location>
        <begin position="311"/>
        <end position="331"/>
    </location>
</feature>
<proteinExistence type="predicted"/>
<evidence type="ECO:0000256" key="1">
    <source>
        <dbReference type="SAM" id="MobiDB-lite"/>
    </source>
</evidence>
<dbReference type="EMBL" id="SJPV01000016">
    <property type="protein sequence ID" value="TWU31570.1"/>
    <property type="molecule type" value="Genomic_DNA"/>
</dbReference>
<keyword evidence="3" id="KW-1185">Reference proteome</keyword>
<dbReference type="Gene3D" id="2.60.120.260">
    <property type="entry name" value="Galactose-binding domain-like"/>
    <property type="match status" value="1"/>
</dbReference>
<organism evidence="2 3">
    <name type="scientific">Novipirellula artificiosorum</name>
    <dbReference type="NCBI Taxonomy" id="2528016"/>
    <lineage>
        <taxon>Bacteria</taxon>
        <taxon>Pseudomonadati</taxon>
        <taxon>Planctomycetota</taxon>
        <taxon>Planctomycetia</taxon>
        <taxon>Pirellulales</taxon>
        <taxon>Pirellulaceae</taxon>
        <taxon>Novipirellula</taxon>
    </lineage>
</organism>
<comment type="caution">
    <text evidence="2">The sequence shown here is derived from an EMBL/GenBank/DDBJ whole genome shotgun (WGS) entry which is preliminary data.</text>
</comment>
<sequence>MRRTTATRGGGVLRILFLSVCVVTASGQLLGGNPASGAEANADSGVSSNIHRQLETFRWSFGRESDANFDDWPDGWRRSRGHRHPQYVGIAIAAHDPAFEQQCQNLDSAVMRVWPKLRKQFSGLPVLPPSIADFLVDRYLRVDLDGGLAMVQSAKVNTSGLYQYRFTARVTTQGLRHDHARVEFVFYDASGKEIESHATEPVRGTTAWTKLVVNNVQPPPAATEMCVRLIVDGAEDGLEDIRGSIGFDDLQIEPFPQLQLVTNEPLGIYPYGRTATATAIVLGLPTGASRVHFRLFDVDGNEIKSQLASIEPNAASSEHDEAGRTTAPPTTKLDMQVSWDLPRLPPGFYQIAASLEGQNLSSLATETTLAVIEPLPGDTSPGCFGWTLPTGDRLPRGGSHRDINTSEIQTPRNDYHERISPRELVTWLTQLGVDWVKYPCWVAPDDNQQANRVAEIFTRFQDNEIQTVGMLDQPREDQVPLYDLRSRREVVASQLFRDAKIWQPLLEPVMTRLTLKVRKWQLGSDQDFSFLGRSHLRDSINNISIGLQGYGQPLEVAICWPWSEPPLPESETSWQAVCRSGSPELTADELDAALELHQHQQSQSDGPDTWVLLDPISKTRYDRDDRVLDLVLRMATVRKHRVEAAFVSNPHDEDHGLLNHESRPDVLLLPWRTTAQLIGNLRQVGSLRLRCDAPNIVFAAANRAVLMVWSNQPQEEILYLGENVQAIDVWGKTEKLPVETYENRQVHRIKIGKLPLFLVGVDPDLLAFRMSVDIAQTQVDSLLGQIQPIDVTFANPSRDGLAGTMRIRGPEAWSFEQPSIEWELLGGSTTNQQVEVVLGNNAKVGKYELALDFELQTVPPKRLTVYRNVTVGPTGLELKSTTRILDGGQLRVEMEMINHSDATQSYDCMLFPQAGRQYQRRFITIEPGQTTRRDFYWPDGAQLLGGTMLLIAREQDGRRILNYEIPVHQ</sequence>
<dbReference type="Proteomes" id="UP000319143">
    <property type="component" value="Unassembled WGS sequence"/>
</dbReference>
<dbReference type="AlphaFoldDB" id="A0A5C6D447"/>
<name>A0A5C6D447_9BACT</name>